<comment type="caution">
    <text evidence="1">The sequence shown here is derived from an EMBL/GenBank/DDBJ whole genome shotgun (WGS) entry which is preliminary data.</text>
</comment>
<accession>A0A9N8YV45</accession>
<dbReference type="OrthoDB" id="2445023at2759"/>
<proteinExistence type="predicted"/>
<evidence type="ECO:0000313" key="1">
    <source>
        <dbReference type="EMBL" id="CAG8451392.1"/>
    </source>
</evidence>
<evidence type="ECO:0000313" key="2">
    <source>
        <dbReference type="Proteomes" id="UP000789396"/>
    </source>
</evidence>
<dbReference type="Proteomes" id="UP000789396">
    <property type="component" value="Unassembled WGS sequence"/>
</dbReference>
<name>A0A9N8YV45_9GLOM</name>
<protein>
    <submittedName>
        <fullName evidence="1">4553_t:CDS:1</fullName>
    </submittedName>
</protein>
<dbReference type="EMBL" id="CAJVPZ010000063">
    <property type="protein sequence ID" value="CAG8451392.1"/>
    <property type="molecule type" value="Genomic_DNA"/>
</dbReference>
<gene>
    <name evidence="1" type="ORF">RFULGI_LOCUS246</name>
</gene>
<reference evidence="1" key="1">
    <citation type="submission" date="2021-06" db="EMBL/GenBank/DDBJ databases">
        <authorList>
            <person name="Kallberg Y."/>
            <person name="Tangrot J."/>
            <person name="Rosling A."/>
        </authorList>
    </citation>
    <scope>NUCLEOTIDE SEQUENCE</scope>
    <source>
        <strain evidence="1">IN212</strain>
    </source>
</reference>
<keyword evidence="2" id="KW-1185">Reference proteome</keyword>
<sequence>MFVYHSPEVSKSDKENPSNNRKIIAKNLKWRSTTKEQIKPFLALNRTVSGYKRFLKNAVQNAYDKQLSNMLP</sequence>
<dbReference type="AlphaFoldDB" id="A0A9N8YV45"/>
<organism evidence="1 2">
    <name type="scientific">Racocetra fulgida</name>
    <dbReference type="NCBI Taxonomy" id="60492"/>
    <lineage>
        <taxon>Eukaryota</taxon>
        <taxon>Fungi</taxon>
        <taxon>Fungi incertae sedis</taxon>
        <taxon>Mucoromycota</taxon>
        <taxon>Glomeromycotina</taxon>
        <taxon>Glomeromycetes</taxon>
        <taxon>Diversisporales</taxon>
        <taxon>Gigasporaceae</taxon>
        <taxon>Racocetra</taxon>
    </lineage>
</organism>